<dbReference type="AlphaFoldDB" id="A0A9W4U0V9"/>
<evidence type="ECO:0000313" key="1">
    <source>
        <dbReference type="EMBL" id="CAI5760121.1"/>
    </source>
</evidence>
<protein>
    <submittedName>
        <fullName evidence="1">Uncharacterized protein</fullName>
    </submittedName>
</protein>
<dbReference type="EMBL" id="CANTUO010000006">
    <property type="protein sequence ID" value="CAI5760121.1"/>
    <property type="molecule type" value="Genomic_DNA"/>
</dbReference>
<dbReference type="Proteomes" id="UP001152885">
    <property type="component" value="Unassembled WGS sequence"/>
</dbReference>
<reference evidence="1" key="1">
    <citation type="submission" date="2022-12" db="EMBL/GenBank/DDBJ databases">
        <authorList>
            <person name="Brejova B."/>
        </authorList>
    </citation>
    <scope>NUCLEOTIDE SEQUENCE</scope>
</reference>
<evidence type="ECO:0000313" key="2">
    <source>
        <dbReference type="Proteomes" id="UP001152885"/>
    </source>
</evidence>
<comment type="caution">
    <text evidence="1">The sequence shown here is derived from an EMBL/GenBank/DDBJ whole genome shotgun (WGS) entry which is preliminary data.</text>
</comment>
<keyword evidence="2" id="KW-1185">Reference proteome</keyword>
<sequence length="155" mass="18130">MSKLIQPKPFDRIDPNVINNPIQTLDPIVKTPSNSSSTITTEFFETHDTYFPTLLNETNLPQIIINLKPHMVQPLPKNIKLDLRNINVASVKGFPFFNDRDLNDDLIMLKILQNEFDNKDWSDLVLRDEIDDDKEEEEEMNEVNLDQIFENIYNL</sequence>
<proteinExistence type="predicted"/>
<name>A0A9W4U0V9_9ASCO</name>
<accession>A0A9W4U0V9</accession>
<organism evidence="1 2">
    <name type="scientific">Candida verbasci</name>
    <dbReference type="NCBI Taxonomy" id="1227364"/>
    <lineage>
        <taxon>Eukaryota</taxon>
        <taxon>Fungi</taxon>
        <taxon>Dikarya</taxon>
        <taxon>Ascomycota</taxon>
        <taxon>Saccharomycotina</taxon>
        <taxon>Pichiomycetes</taxon>
        <taxon>Debaryomycetaceae</taxon>
        <taxon>Candida/Lodderomyces clade</taxon>
        <taxon>Candida</taxon>
    </lineage>
</organism>
<gene>
    <name evidence="1" type="ORF">CANVERA_P4631</name>
</gene>